<feature type="compositionally biased region" description="Basic and acidic residues" evidence="1">
    <location>
        <begin position="104"/>
        <end position="123"/>
    </location>
</feature>
<gene>
    <name evidence="2" type="ORF">M440DRAFT_1402803</name>
</gene>
<name>A0A2T4C129_TRILO</name>
<dbReference type="Proteomes" id="UP000240760">
    <property type="component" value="Unassembled WGS sequence"/>
</dbReference>
<dbReference type="AlphaFoldDB" id="A0A2T4C129"/>
<dbReference type="STRING" id="983965.A0A2T4C129"/>
<feature type="compositionally biased region" description="Pro residues" evidence="1">
    <location>
        <begin position="196"/>
        <end position="206"/>
    </location>
</feature>
<dbReference type="OrthoDB" id="4121058at2759"/>
<evidence type="ECO:0000313" key="3">
    <source>
        <dbReference type="Proteomes" id="UP000240760"/>
    </source>
</evidence>
<keyword evidence="3" id="KW-1185">Reference proteome</keyword>
<proteinExistence type="predicted"/>
<accession>A0A2T4C129</accession>
<feature type="compositionally biased region" description="Low complexity" evidence="1">
    <location>
        <begin position="257"/>
        <end position="270"/>
    </location>
</feature>
<feature type="compositionally biased region" description="Polar residues" evidence="1">
    <location>
        <begin position="271"/>
        <end position="283"/>
    </location>
</feature>
<dbReference type="EMBL" id="KZ679134">
    <property type="protein sequence ID" value="PTB75263.1"/>
    <property type="molecule type" value="Genomic_DNA"/>
</dbReference>
<feature type="region of interest" description="Disordered" evidence="1">
    <location>
        <begin position="104"/>
        <end position="128"/>
    </location>
</feature>
<organism evidence="2 3">
    <name type="scientific">Trichoderma longibrachiatum ATCC 18648</name>
    <dbReference type="NCBI Taxonomy" id="983965"/>
    <lineage>
        <taxon>Eukaryota</taxon>
        <taxon>Fungi</taxon>
        <taxon>Dikarya</taxon>
        <taxon>Ascomycota</taxon>
        <taxon>Pezizomycotina</taxon>
        <taxon>Sordariomycetes</taxon>
        <taxon>Hypocreomycetidae</taxon>
        <taxon>Hypocreales</taxon>
        <taxon>Hypocreaceae</taxon>
        <taxon>Trichoderma</taxon>
    </lineage>
</organism>
<evidence type="ECO:0000313" key="2">
    <source>
        <dbReference type="EMBL" id="PTB75263.1"/>
    </source>
</evidence>
<feature type="region of interest" description="Disordered" evidence="1">
    <location>
        <begin position="145"/>
        <end position="306"/>
    </location>
</feature>
<evidence type="ECO:0000256" key="1">
    <source>
        <dbReference type="SAM" id="MobiDB-lite"/>
    </source>
</evidence>
<protein>
    <submittedName>
        <fullName evidence="2">Uncharacterized protein</fullName>
    </submittedName>
</protein>
<sequence length="455" mass="50658">MSSTTSCVSEGDFSFANGVFFAESSGRNRHRRATHEELRAHFASGHERDYAAHWFEAQLMHYGLRPSKVKPVARMRLFDAIRGGSLSVPFHIAELEQKLKKEWTKRDRAEKNAEKAAVSREAEASIVRKRKSEVTVNITVNAGSPAATASVPKRIKTSESSADDSAPAPRFAMKQTARRGSGWRAPSRPEPARRASPPPGSPPSSAPRPIYTARRGGAWRGPSRPETARRPSPSPAQYPDSFPASYPAPGTKHMARRGGSFASGGRAVSSQTETGEYSDSASSFDEAPPPYEEFSDPNDRFDGPSLSPLGLLNGRYDISSPHVETEWPMYGSDFSLVLTIVGSSLWGRFDLGVIEGVLYIEQRPRASSYQNISFVWRGREAEGPISYDERANRGSLRFLGDGRIEGHFEYQDISFEGQRLPGQGTRSELDARTLQNEWDNYNEDEYEYENRARWR</sequence>
<reference evidence="2 3" key="1">
    <citation type="submission" date="2016-07" db="EMBL/GenBank/DDBJ databases">
        <title>Multiple horizontal gene transfer events from other fungi enriched the ability of initially mycotrophic Trichoderma (Ascomycota) to feed on dead plant biomass.</title>
        <authorList>
            <consortium name="DOE Joint Genome Institute"/>
            <person name="Aerts A."/>
            <person name="Atanasova L."/>
            <person name="Chenthamara K."/>
            <person name="Zhang J."/>
            <person name="Grujic M."/>
            <person name="Henrissat B."/>
            <person name="Kuo A."/>
            <person name="Salamov A."/>
            <person name="Lipzen A."/>
            <person name="Labutti K."/>
            <person name="Barry K."/>
            <person name="Miao Y."/>
            <person name="Rahimi M.J."/>
            <person name="Shen Q."/>
            <person name="Grigoriev I.V."/>
            <person name="Kubicek C.P."/>
            <person name="Druzhinina I.S."/>
        </authorList>
    </citation>
    <scope>NUCLEOTIDE SEQUENCE [LARGE SCALE GENOMIC DNA]</scope>
    <source>
        <strain evidence="2 3">ATCC 18648</strain>
    </source>
</reference>